<dbReference type="PANTHER" id="PTHR43744">
    <property type="entry name" value="ABC TRANSPORTER PERMEASE PROTEIN MG189-RELATED-RELATED"/>
    <property type="match status" value="1"/>
</dbReference>
<dbReference type="Pfam" id="PF00528">
    <property type="entry name" value="BPD_transp_1"/>
    <property type="match status" value="1"/>
</dbReference>
<feature type="transmembrane region" description="Helical" evidence="7">
    <location>
        <begin position="7"/>
        <end position="29"/>
    </location>
</feature>
<feature type="transmembrane region" description="Helical" evidence="7">
    <location>
        <begin position="103"/>
        <end position="128"/>
    </location>
</feature>
<keyword evidence="4 7" id="KW-0812">Transmembrane</keyword>
<feature type="transmembrane region" description="Helical" evidence="7">
    <location>
        <begin position="69"/>
        <end position="91"/>
    </location>
</feature>
<feature type="transmembrane region" description="Helical" evidence="7">
    <location>
        <begin position="181"/>
        <end position="202"/>
    </location>
</feature>
<reference evidence="10" key="1">
    <citation type="journal article" date="2019" name="Int. J. Syst. Evol. Microbiol.">
        <title>The Global Catalogue of Microorganisms (GCM) 10K type strain sequencing project: providing services to taxonomists for standard genome sequencing and annotation.</title>
        <authorList>
            <consortium name="The Broad Institute Genomics Platform"/>
            <consortium name="The Broad Institute Genome Sequencing Center for Infectious Disease"/>
            <person name="Wu L."/>
            <person name="Ma J."/>
        </authorList>
    </citation>
    <scope>NUCLEOTIDE SEQUENCE [LARGE SCALE GENOMIC DNA]</scope>
    <source>
        <strain evidence="10">CGMCC 1.18575</strain>
    </source>
</reference>
<keyword evidence="3" id="KW-1003">Cell membrane</keyword>
<dbReference type="PROSITE" id="PS50928">
    <property type="entry name" value="ABC_TM1"/>
    <property type="match status" value="1"/>
</dbReference>
<evidence type="ECO:0000256" key="1">
    <source>
        <dbReference type="ARBA" id="ARBA00004651"/>
    </source>
</evidence>
<feature type="transmembrane region" description="Helical" evidence="7">
    <location>
        <begin position="235"/>
        <end position="255"/>
    </location>
</feature>
<name>A0ABW0HX09_9BACL</name>
<dbReference type="Proteomes" id="UP001596113">
    <property type="component" value="Unassembled WGS sequence"/>
</dbReference>
<evidence type="ECO:0000259" key="8">
    <source>
        <dbReference type="PROSITE" id="PS50928"/>
    </source>
</evidence>
<protein>
    <submittedName>
        <fullName evidence="9">Carbohydrate ABC transporter permease</fullName>
    </submittedName>
</protein>
<sequence>MPRIARWLSLIVGVLVVFTPLYILLVTAFKTKKELSSSFPYELPNSFLNMDNFTLVLEKGHVGLAFLNIIYIIALAVIGNMMIGTMAGYVLGRFNFRLKALILSAYVISIIIPNVTTQVATFGLIQSLGLFNTHYAMVVLNLGTDFIQIYIYIQFIRNIPYELDESAIVEGASLFRIYKSIIFPLLTPAIATVAILKIIGIYNDIYSPFLYMPSSKLAVISTILMRFTTNVAVDWNSVSAAIMIILIPTVTIFLFMQKYIISSIADGAVKG</sequence>
<feature type="transmembrane region" description="Helical" evidence="7">
    <location>
        <begin position="134"/>
        <end position="153"/>
    </location>
</feature>
<dbReference type="PANTHER" id="PTHR43744:SF3">
    <property type="entry name" value="LACTOSE TRANSPORT SYSTEM PERMEASE PROTEIN LACG"/>
    <property type="match status" value="1"/>
</dbReference>
<keyword evidence="10" id="KW-1185">Reference proteome</keyword>
<dbReference type="Gene3D" id="1.10.3720.10">
    <property type="entry name" value="MetI-like"/>
    <property type="match status" value="1"/>
</dbReference>
<evidence type="ECO:0000313" key="10">
    <source>
        <dbReference type="Proteomes" id="UP001596113"/>
    </source>
</evidence>
<gene>
    <name evidence="9" type="ORF">ACFPOF_18960</name>
</gene>
<comment type="caution">
    <text evidence="9">The sequence shown here is derived from an EMBL/GenBank/DDBJ whole genome shotgun (WGS) entry which is preliminary data.</text>
</comment>
<proteinExistence type="inferred from homology"/>
<organism evidence="9 10">
    <name type="scientific">Cohnella soli</name>
    <dbReference type="NCBI Taxonomy" id="425005"/>
    <lineage>
        <taxon>Bacteria</taxon>
        <taxon>Bacillati</taxon>
        <taxon>Bacillota</taxon>
        <taxon>Bacilli</taxon>
        <taxon>Bacillales</taxon>
        <taxon>Paenibacillaceae</taxon>
        <taxon>Cohnella</taxon>
    </lineage>
</organism>
<evidence type="ECO:0000256" key="7">
    <source>
        <dbReference type="RuleBase" id="RU363032"/>
    </source>
</evidence>
<evidence type="ECO:0000313" key="9">
    <source>
        <dbReference type="EMBL" id="MFC5404825.1"/>
    </source>
</evidence>
<evidence type="ECO:0000256" key="2">
    <source>
        <dbReference type="ARBA" id="ARBA00022448"/>
    </source>
</evidence>
<dbReference type="InterPro" id="IPR035906">
    <property type="entry name" value="MetI-like_sf"/>
</dbReference>
<dbReference type="RefSeq" id="WP_378135466.1">
    <property type="nucleotide sequence ID" value="NZ_JBHSMI010000028.1"/>
</dbReference>
<keyword evidence="2 7" id="KW-0813">Transport</keyword>
<dbReference type="CDD" id="cd06261">
    <property type="entry name" value="TM_PBP2"/>
    <property type="match status" value="1"/>
</dbReference>
<evidence type="ECO:0000256" key="6">
    <source>
        <dbReference type="ARBA" id="ARBA00023136"/>
    </source>
</evidence>
<evidence type="ECO:0000256" key="5">
    <source>
        <dbReference type="ARBA" id="ARBA00022989"/>
    </source>
</evidence>
<dbReference type="InterPro" id="IPR000515">
    <property type="entry name" value="MetI-like"/>
</dbReference>
<dbReference type="SUPFAM" id="SSF161098">
    <property type="entry name" value="MetI-like"/>
    <property type="match status" value="1"/>
</dbReference>
<evidence type="ECO:0000256" key="3">
    <source>
        <dbReference type="ARBA" id="ARBA00022475"/>
    </source>
</evidence>
<keyword evidence="5 7" id="KW-1133">Transmembrane helix</keyword>
<accession>A0ABW0HX09</accession>
<evidence type="ECO:0000256" key="4">
    <source>
        <dbReference type="ARBA" id="ARBA00022692"/>
    </source>
</evidence>
<dbReference type="EMBL" id="JBHSMI010000028">
    <property type="protein sequence ID" value="MFC5404825.1"/>
    <property type="molecule type" value="Genomic_DNA"/>
</dbReference>
<feature type="domain" description="ABC transmembrane type-1" evidence="8">
    <location>
        <begin position="66"/>
        <end position="256"/>
    </location>
</feature>
<comment type="subcellular location">
    <subcellularLocation>
        <location evidence="1 7">Cell membrane</location>
        <topology evidence="1 7">Multi-pass membrane protein</topology>
    </subcellularLocation>
</comment>
<comment type="similarity">
    <text evidence="7">Belongs to the binding-protein-dependent transport system permease family.</text>
</comment>
<keyword evidence="6 7" id="KW-0472">Membrane</keyword>